<dbReference type="Proteomes" id="UP001217089">
    <property type="component" value="Unassembled WGS sequence"/>
</dbReference>
<accession>A0ABQ9DXN7</accession>
<dbReference type="PANTHER" id="PTHR10974:SF1">
    <property type="entry name" value="FI08016P-RELATED"/>
    <property type="match status" value="1"/>
</dbReference>
<dbReference type="Gene3D" id="3.40.720.10">
    <property type="entry name" value="Alkaline Phosphatase, subunit A"/>
    <property type="match status" value="1"/>
</dbReference>
<dbReference type="CDD" id="cd16021">
    <property type="entry name" value="ALP_like"/>
    <property type="match status" value="1"/>
</dbReference>
<reference evidence="1 2" key="1">
    <citation type="submission" date="2022-12" db="EMBL/GenBank/DDBJ databases">
        <title>Chromosome-level genome of Tegillarca granosa.</title>
        <authorList>
            <person name="Kim J."/>
        </authorList>
    </citation>
    <scope>NUCLEOTIDE SEQUENCE [LARGE SCALE GENOMIC DNA]</scope>
    <source>
        <strain evidence="1">Teg-2019</strain>
        <tissue evidence="1">Adductor muscle</tissue>
    </source>
</reference>
<protein>
    <recommendedName>
        <fullName evidence="3">DUF229 domain containing protein</fullName>
    </recommendedName>
</protein>
<organism evidence="1 2">
    <name type="scientific">Tegillarca granosa</name>
    <name type="common">Malaysian cockle</name>
    <name type="synonym">Anadara granosa</name>
    <dbReference type="NCBI Taxonomy" id="220873"/>
    <lineage>
        <taxon>Eukaryota</taxon>
        <taxon>Metazoa</taxon>
        <taxon>Spiralia</taxon>
        <taxon>Lophotrochozoa</taxon>
        <taxon>Mollusca</taxon>
        <taxon>Bivalvia</taxon>
        <taxon>Autobranchia</taxon>
        <taxon>Pteriomorphia</taxon>
        <taxon>Arcoida</taxon>
        <taxon>Arcoidea</taxon>
        <taxon>Arcidae</taxon>
        <taxon>Tegillarca</taxon>
    </lineage>
</organism>
<evidence type="ECO:0000313" key="2">
    <source>
        <dbReference type="Proteomes" id="UP001217089"/>
    </source>
</evidence>
<evidence type="ECO:0008006" key="3">
    <source>
        <dbReference type="Google" id="ProtNLM"/>
    </source>
</evidence>
<comment type="caution">
    <text evidence="1">The sequence shown here is derived from an EMBL/GenBank/DDBJ whole genome shotgun (WGS) entry which is preliminary data.</text>
</comment>
<gene>
    <name evidence="1" type="ORF">KUTeg_024303</name>
</gene>
<proteinExistence type="predicted"/>
<sequence>MVYFESLPPLNCYNKPEAIYMDSNGAFRLNKSAVKNYGYSDISCTYSSIERKGNSDSQVIFKPEVKMRFPEYLKSDFALITCSNHELVTVHKQLHSTIDTKTALQKRNLSSESEDRLSVVIFGVDSLSRLTAIRTLNKTLHCLKNDLDGYIFKGQTKVGRNTLPNIIPLMTGRTQASFNVRPPFDFTNVPFIWNNFSRKGYATFFSEDDPDLAVFNSDNDGFQMQPTDHYMRPFYLAMKNINAVSHDNVIDNNLHFLKHIKIGKSSFCYGNLPKHSLLIEYYKTFMTTYAGKCKFAFSWLTELRHNSQKIFRLADNDFSDFLKWLKENKHLENAILIFMGDHGSNFGAIRNTFIGRIEERMPFFSLVLPEHIKRKYPDIHKNLQDNTHRLTTVFDVHETIKDILNKNFIPRKINVENVPRGISLFSKIPRSRTCLQAGIPEQHCACYSSSNISTEDPDVKKFGSIIVNYINKILSDVQQKCHKLTLHEIKHAESILSGFKRVEQAETFTFRRFFSKPDVENVKRYLVLIETIPGNGLFEATVDYKQDGAIDFIGQILRTNTYGNQSRCITNFTYKEYCYCR</sequence>
<keyword evidence="2" id="KW-1185">Reference proteome</keyword>
<dbReference type="SUPFAM" id="SSF53649">
    <property type="entry name" value="Alkaline phosphatase-like"/>
    <property type="match status" value="1"/>
</dbReference>
<dbReference type="InterPro" id="IPR004245">
    <property type="entry name" value="DUF229"/>
</dbReference>
<evidence type="ECO:0000313" key="1">
    <source>
        <dbReference type="EMBL" id="KAJ8297772.1"/>
    </source>
</evidence>
<dbReference type="PANTHER" id="PTHR10974">
    <property type="entry name" value="FI08016P-RELATED"/>
    <property type="match status" value="1"/>
</dbReference>
<dbReference type="EMBL" id="JARBDR010000923">
    <property type="protein sequence ID" value="KAJ8297772.1"/>
    <property type="molecule type" value="Genomic_DNA"/>
</dbReference>
<dbReference type="Pfam" id="PF02995">
    <property type="entry name" value="DUF229"/>
    <property type="match status" value="1"/>
</dbReference>
<name>A0ABQ9DXN7_TEGGR</name>
<dbReference type="InterPro" id="IPR017850">
    <property type="entry name" value="Alkaline_phosphatase_core_sf"/>
</dbReference>